<keyword evidence="2" id="KW-1185">Reference proteome</keyword>
<gene>
    <name evidence="1" type="ORF">AC731_009455</name>
</gene>
<evidence type="ECO:0000313" key="2">
    <source>
        <dbReference type="Proteomes" id="UP000036902"/>
    </source>
</evidence>
<dbReference type="AlphaFoldDB" id="A0A127KAX3"/>
<reference evidence="2" key="1">
    <citation type="submission" date="2016-03" db="EMBL/GenBank/DDBJ databases">
        <authorList>
            <person name="Ma C."/>
            <person name="Zhou S."/>
            <person name="Yang G."/>
        </authorList>
    </citation>
    <scope>NUCLEOTIDE SEQUENCE [LARGE SCALE GENOMIC DNA]</scope>
    <source>
        <strain evidence="2">SgZ-1</strain>
    </source>
</reference>
<dbReference type="RefSeq" id="WP_048709937.1">
    <property type="nucleotide sequence ID" value="NZ_CP014646.1"/>
</dbReference>
<dbReference type="InterPro" id="IPR006944">
    <property type="entry name" value="Phage/GTA_portal"/>
</dbReference>
<sequence length="409" mass="44435">MAFFDFLKRTKSASPVPSNAGGWFPVIRESSPGAWQRDEAIEVETVLAHSAVFACASLISNDIGKLPIRVSAKQKGVWTEINHELAKLFRKPNSYQNRAQFFGAWTLSKLLYGNAYMLKQRDASGKVIALHVLDPRAVTVLVSDDGAVFYQLRQSTLAGIAEEGATAPAREIIHDRGITPYHPLVGVSPLTAAGYAAMQGVNIQRNSSKFFENGAQPGGVLTAPGAISKETADRLKADWELKFSGANFGKTAVLGDGLSFQQMTVSAVDSQLIEQLQFTAQDVCRAFNIPAWKIGAGPAAPYTSNEQMSLSYYSDAVQHLVEAIELCLDDGLDLPATMRTELDESALLRMDTASRYTAHSSAINAGWITINEVRAREGLPPVKGGDEVYRQMQDRPLSEAPENTEEVPA</sequence>
<dbReference type="NCBIfam" id="TIGR01537">
    <property type="entry name" value="portal_HK97"/>
    <property type="match status" value="1"/>
</dbReference>
<proteinExistence type="predicted"/>
<dbReference type="STRING" id="1134435.AC731_009455"/>
<dbReference type="InterPro" id="IPR006427">
    <property type="entry name" value="Portal_HK97"/>
</dbReference>
<organism evidence="1 2">
    <name type="scientific">Thauera humireducens</name>
    <dbReference type="NCBI Taxonomy" id="1134435"/>
    <lineage>
        <taxon>Bacteria</taxon>
        <taxon>Pseudomonadati</taxon>
        <taxon>Pseudomonadota</taxon>
        <taxon>Betaproteobacteria</taxon>
        <taxon>Rhodocyclales</taxon>
        <taxon>Zoogloeaceae</taxon>
        <taxon>Thauera</taxon>
    </lineage>
</organism>
<accession>A0A127KAX3</accession>
<dbReference type="Pfam" id="PF04860">
    <property type="entry name" value="Phage_portal"/>
    <property type="match status" value="1"/>
</dbReference>
<protein>
    <submittedName>
        <fullName evidence="1">Phage portal protein</fullName>
    </submittedName>
</protein>
<evidence type="ECO:0000313" key="1">
    <source>
        <dbReference type="EMBL" id="AMO39056.1"/>
    </source>
</evidence>
<dbReference type="EMBL" id="CP014646">
    <property type="protein sequence ID" value="AMO39056.1"/>
    <property type="molecule type" value="Genomic_DNA"/>
</dbReference>
<dbReference type="KEGG" id="thu:AC731_009455"/>
<name>A0A127KAX3_9RHOO</name>
<dbReference type="Proteomes" id="UP000036902">
    <property type="component" value="Chromosome"/>
</dbReference>